<sequence length="479" mass="52487">MSKSDFGLIGLAVMGQNLVLNVESRGFQVSVFNRTTATTDEFVAKHPGKKLVGAKTLEEFVQSLATPRKIQIMVKSTAVKDTDRDAVDAVIEQLIPLLEKDDIVIDGGNSYYQTTERRDAYLAEKGLRFIGAGVSGGEEGARKGPSIMPGGPPSTWEVMKPIFESISAKVDGEPCVIHIGPGGAGHYVKMIHNGIEYGDMQLICEAYNIFKHAGFTTDEMAAIFNEWNEGDLQSYLIQISGKALEQKDPETGTPIVELIVDKAGQKGTGQWTLLNAAENAVVISTINAAVEARILSSQKKQRVAASSQLTGPETNITLDKAELVKKVQDALYASKIISYAQGLDLIKTMGEKKNWGLDLGRIASIWRGGCIIRARFLNRITDAYRTNASLANLMLDPFFKDVLSETQQNWREVVSLATLNGIPVPAFSASLGYYDSYRAARLPANLLQAQRDFFGAHTYERTDKPEGEFFHTDWPEVIG</sequence>
<evidence type="ECO:0000256" key="5">
    <source>
        <dbReference type="ARBA" id="ARBA00013011"/>
    </source>
</evidence>
<feature type="active site" description="Proton acceptor" evidence="12">
    <location>
        <position position="189"/>
    </location>
</feature>
<comment type="pathway">
    <text evidence="2 11 14">Carbohydrate degradation; pentose phosphate pathway; D-ribulose 5-phosphate from D-glucose 6-phosphate (oxidative stage): step 3/3.</text>
</comment>
<dbReference type="FunFam" id="1.20.5.320:FF:000001">
    <property type="entry name" value="6-phosphogluconate dehydrogenase, decarboxylating"/>
    <property type="match status" value="1"/>
</dbReference>
<dbReference type="InterPro" id="IPR006113">
    <property type="entry name" value="6PGDH_Gnd/GntZ"/>
</dbReference>
<dbReference type="PIRSF" id="PIRSF000109">
    <property type="entry name" value="6PGD"/>
    <property type="match status" value="1"/>
</dbReference>
<reference evidence="16 17" key="1">
    <citation type="submission" date="2019-05" db="EMBL/GenBank/DDBJ databases">
        <title>Verrucobacter flavum gen. nov., sp. nov. a new member of the family Verrucomicrobiaceae.</title>
        <authorList>
            <person name="Szuroczki S."/>
            <person name="Abbaszade G."/>
            <person name="Szabo A."/>
            <person name="Felfoldi T."/>
            <person name="Schumann P."/>
            <person name="Boka K."/>
            <person name="Keki Z."/>
            <person name="Toumi M."/>
            <person name="Toth E."/>
        </authorList>
    </citation>
    <scope>NUCLEOTIDE SEQUENCE [LARGE SCALE GENOMIC DNA]</scope>
    <source>
        <strain evidence="16 17">MG-N-17</strain>
    </source>
</reference>
<dbReference type="OrthoDB" id="9804542at2"/>
<evidence type="ECO:0000256" key="3">
    <source>
        <dbReference type="ARBA" id="ARBA00008419"/>
    </source>
</evidence>
<dbReference type="Proteomes" id="UP000306196">
    <property type="component" value="Unassembled WGS sequence"/>
</dbReference>
<dbReference type="GO" id="GO:0019521">
    <property type="term" value="P:D-gluconate metabolic process"/>
    <property type="evidence" value="ECO:0007669"/>
    <property type="project" value="UniProtKB-KW"/>
</dbReference>
<feature type="active site" description="Proton donor" evidence="12">
    <location>
        <position position="196"/>
    </location>
</feature>
<feature type="binding site" description="in other chain" evidence="13">
    <location>
        <begin position="192"/>
        <end position="193"/>
    </location>
    <ligand>
        <name>substrate</name>
        <note>ligand shared between dimeric partners</note>
    </ligand>
</feature>
<dbReference type="NCBIfam" id="TIGR00873">
    <property type="entry name" value="gnd"/>
    <property type="match status" value="1"/>
</dbReference>
<evidence type="ECO:0000256" key="4">
    <source>
        <dbReference type="ARBA" id="ARBA00011738"/>
    </source>
</evidence>
<evidence type="ECO:0000256" key="9">
    <source>
        <dbReference type="ARBA" id="ARBA00023126"/>
    </source>
</evidence>
<organism evidence="16 17">
    <name type="scientific">Phragmitibacter flavus</name>
    <dbReference type="NCBI Taxonomy" id="2576071"/>
    <lineage>
        <taxon>Bacteria</taxon>
        <taxon>Pseudomonadati</taxon>
        <taxon>Verrucomicrobiota</taxon>
        <taxon>Verrucomicrobiia</taxon>
        <taxon>Verrucomicrobiales</taxon>
        <taxon>Verrucomicrobiaceae</taxon>
        <taxon>Phragmitibacter</taxon>
    </lineage>
</organism>
<dbReference type="SMART" id="SM01350">
    <property type="entry name" value="6PGD"/>
    <property type="match status" value="1"/>
</dbReference>
<dbReference type="EC" id="1.1.1.44" evidence="5 11"/>
<dbReference type="RefSeq" id="WP_138085798.1">
    <property type="nucleotide sequence ID" value="NZ_VAUV01000006.1"/>
</dbReference>
<dbReference type="UniPathway" id="UPA00115">
    <property type="reaction ID" value="UER00410"/>
</dbReference>
<dbReference type="InterPro" id="IPR006184">
    <property type="entry name" value="6PGdom_BS"/>
</dbReference>
<dbReference type="InterPro" id="IPR008927">
    <property type="entry name" value="6-PGluconate_DH-like_C_sf"/>
</dbReference>
<evidence type="ECO:0000313" key="16">
    <source>
        <dbReference type="EMBL" id="TLD70969.1"/>
    </source>
</evidence>
<dbReference type="EMBL" id="VAUV01000006">
    <property type="protein sequence ID" value="TLD70969.1"/>
    <property type="molecule type" value="Genomic_DNA"/>
</dbReference>
<evidence type="ECO:0000256" key="8">
    <source>
        <dbReference type="ARBA" id="ARBA00023064"/>
    </source>
</evidence>
<keyword evidence="11 14" id="KW-0521">NADP</keyword>
<dbReference type="GO" id="GO:0050661">
    <property type="term" value="F:NADP binding"/>
    <property type="evidence" value="ECO:0007669"/>
    <property type="project" value="InterPro"/>
</dbReference>
<dbReference type="SUPFAM" id="SSF51735">
    <property type="entry name" value="NAD(P)-binding Rossmann-fold domains"/>
    <property type="match status" value="1"/>
</dbReference>
<keyword evidence="8 14" id="KW-0311">Gluconate utilization</keyword>
<evidence type="ECO:0000256" key="13">
    <source>
        <dbReference type="PIRSR" id="PIRSR000109-2"/>
    </source>
</evidence>
<dbReference type="Pfam" id="PF03446">
    <property type="entry name" value="NAD_binding_2"/>
    <property type="match status" value="1"/>
</dbReference>
<feature type="binding site" description="in other chain" evidence="13">
    <location>
        <position position="109"/>
    </location>
    <ligand>
        <name>substrate</name>
        <note>ligand shared between dimeric partners</note>
    </ligand>
</feature>
<dbReference type="InterPro" id="IPR013328">
    <property type="entry name" value="6PGD_dom2"/>
</dbReference>
<keyword evidence="7 11" id="KW-0560">Oxidoreductase</keyword>
<proteinExistence type="inferred from homology"/>
<comment type="catalytic activity">
    <reaction evidence="10 11 14">
        <text>6-phospho-D-gluconate + NADP(+) = D-ribulose 5-phosphate + CO2 + NADPH</text>
        <dbReference type="Rhea" id="RHEA:10116"/>
        <dbReference type="ChEBI" id="CHEBI:16526"/>
        <dbReference type="ChEBI" id="CHEBI:57783"/>
        <dbReference type="ChEBI" id="CHEBI:58121"/>
        <dbReference type="ChEBI" id="CHEBI:58349"/>
        <dbReference type="ChEBI" id="CHEBI:58759"/>
        <dbReference type="EC" id="1.1.1.44"/>
    </reaction>
</comment>
<comment type="caution">
    <text evidence="16">The sequence shown here is derived from an EMBL/GenBank/DDBJ whole genome shotgun (WGS) entry which is preliminary data.</text>
</comment>
<feature type="binding site" evidence="13">
    <location>
        <position position="457"/>
    </location>
    <ligand>
        <name>substrate</name>
        <note>ligand shared between dimeric partners</note>
    </ligand>
</feature>
<evidence type="ECO:0000256" key="12">
    <source>
        <dbReference type="PIRSR" id="PIRSR000109-1"/>
    </source>
</evidence>
<dbReference type="Gene3D" id="1.20.5.320">
    <property type="entry name" value="6-Phosphogluconate Dehydrogenase, domain 3"/>
    <property type="match status" value="1"/>
</dbReference>
<feature type="binding site" evidence="13">
    <location>
        <position position="451"/>
    </location>
    <ligand>
        <name>substrate</name>
        <note>ligand shared between dimeric partners</note>
    </ligand>
</feature>
<feature type="binding site" description="in other chain" evidence="13">
    <location>
        <position position="293"/>
    </location>
    <ligand>
        <name>substrate</name>
        <note>ligand shared between dimeric partners</note>
    </ligand>
</feature>
<dbReference type="Gene3D" id="1.10.1040.10">
    <property type="entry name" value="N-(1-d-carboxylethyl)-l-norvaline Dehydrogenase, domain 2"/>
    <property type="match status" value="1"/>
</dbReference>
<evidence type="ECO:0000256" key="2">
    <source>
        <dbReference type="ARBA" id="ARBA00004874"/>
    </source>
</evidence>
<dbReference type="InterPro" id="IPR036291">
    <property type="entry name" value="NAD(P)-bd_dom_sf"/>
</dbReference>
<keyword evidence="17" id="KW-1185">Reference proteome</keyword>
<feature type="binding site" description="in other chain" evidence="13">
    <location>
        <position position="266"/>
    </location>
    <ligand>
        <name>substrate</name>
        <note>ligand shared between dimeric partners</note>
    </ligand>
</feature>
<dbReference type="PRINTS" id="PR00076">
    <property type="entry name" value="6PGDHDRGNASE"/>
</dbReference>
<dbReference type="Gene3D" id="3.40.50.720">
    <property type="entry name" value="NAD(P)-binding Rossmann-like Domain"/>
    <property type="match status" value="1"/>
</dbReference>
<dbReference type="InterPro" id="IPR006183">
    <property type="entry name" value="Pgluconate_DH"/>
</dbReference>
<feature type="domain" description="6-phosphogluconate dehydrogenase C-terminal" evidence="15">
    <location>
        <begin position="185"/>
        <end position="475"/>
    </location>
</feature>
<dbReference type="FunFam" id="1.10.1040.10:FF:000002">
    <property type="entry name" value="6-phosphogluconate dehydrogenase, decarboxylating"/>
    <property type="match status" value="1"/>
</dbReference>
<evidence type="ECO:0000256" key="6">
    <source>
        <dbReference type="ARBA" id="ARBA00018193"/>
    </source>
</evidence>
<dbReference type="GO" id="GO:0004616">
    <property type="term" value="F:phosphogluconate dehydrogenase (decarboxylating) activity"/>
    <property type="evidence" value="ECO:0007669"/>
    <property type="project" value="UniProtKB-EC"/>
</dbReference>
<evidence type="ECO:0000256" key="14">
    <source>
        <dbReference type="RuleBase" id="RU000485"/>
    </source>
</evidence>
<accession>A0A5R8KH82</accession>
<evidence type="ECO:0000256" key="7">
    <source>
        <dbReference type="ARBA" id="ARBA00023002"/>
    </source>
</evidence>
<dbReference type="Pfam" id="PF00393">
    <property type="entry name" value="6PGD"/>
    <property type="match status" value="1"/>
</dbReference>
<comment type="function">
    <text evidence="1 11">Catalyzes the oxidative decarboxylation of 6-phosphogluconate to ribulose 5-phosphate and CO(2), with concomitant reduction of NADP to NADPH.</text>
</comment>
<dbReference type="InterPro" id="IPR006114">
    <property type="entry name" value="6PGDH_C"/>
</dbReference>
<dbReference type="PROSITE" id="PS00461">
    <property type="entry name" value="6PGD"/>
    <property type="match status" value="1"/>
</dbReference>
<dbReference type="SUPFAM" id="SSF48179">
    <property type="entry name" value="6-phosphogluconate dehydrogenase C-terminal domain-like"/>
    <property type="match status" value="1"/>
</dbReference>
<name>A0A5R8KH82_9BACT</name>
<dbReference type="GO" id="GO:0006098">
    <property type="term" value="P:pentose-phosphate shunt"/>
    <property type="evidence" value="ECO:0007669"/>
    <property type="project" value="UniProtKB-UniPathway"/>
</dbReference>
<dbReference type="PANTHER" id="PTHR11811">
    <property type="entry name" value="6-PHOSPHOGLUCONATE DEHYDROGENASE"/>
    <property type="match status" value="1"/>
</dbReference>
<protein>
    <recommendedName>
        <fullName evidence="6 11">6-phosphogluconate dehydrogenase, decarboxylating</fullName>
        <ecNumber evidence="5 11">1.1.1.44</ecNumber>
    </recommendedName>
</protein>
<gene>
    <name evidence="16" type="primary">gnd</name>
    <name evidence="16" type="ORF">FEM03_08600</name>
</gene>
<evidence type="ECO:0000256" key="1">
    <source>
        <dbReference type="ARBA" id="ARBA00002526"/>
    </source>
</evidence>
<dbReference type="AlphaFoldDB" id="A0A5R8KH82"/>
<evidence type="ECO:0000256" key="11">
    <source>
        <dbReference type="PIRNR" id="PIRNR000109"/>
    </source>
</evidence>
<dbReference type="NCBIfam" id="NF006765">
    <property type="entry name" value="PRK09287.1"/>
    <property type="match status" value="1"/>
</dbReference>
<evidence type="ECO:0000313" key="17">
    <source>
        <dbReference type="Proteomes" id="UP000306196"/>
    </source>
</evidence>
<keyword evidence="9 11" id="KW-0570">Pentose shunt</keyword>
<evidence type="ECO:0000256" key="10">
    <source>
        <dbReference type="ARBA" id="ARBA00048640"/>
    </source>
</evidence>
<evidence type="ECO:0000259" key="15">
    <source>
        <dbReference type="SMART" id="SM01350"/>
    </source>
</evidence>
<dbReference type="InterPro" id="IPR006115">
    <property type="entry name" value="6PGDH_NADP-bd"/>
</dbReference>
<dbReference type="FunFam" id="3.40.50.720:FF:000007">
    <property type="entry name" value="6-phosphogluconate dehydrogenase, decarboxylating"/>
    <property type="match status" value="1"/>
</dbReference>
<feature type="binding site" description="in other chain" evidence="13">
    <location>
        <position position="197"/>
    </location>
    <ligand>
        <name>substrate</name>
        <note>ligand shared between dimeric partners</note>
    </ligand>
</feature>
<feature type="binding site" description="in other chain" evidence="13">
    <location>
        <begin position="135"/>
        <end position="137"/>
    </location>
    <ligand>
        <name>substrate</name>
        <note>ligand shared between dimeric partners</note>
    </ligand>
</feature>
<comment type="subunit">
    <text evidence="4 11">Homodimer.</text>
</comment>
<comment type="similarity">
    <text evidence="3 11 14">Belongs to the 6-phosphogluconate dehydrogenase family.</text>
</comment>